<protein>
    <submittedName>
        <fullName evidence="9">Predicted arabinose efflux permease, MFS family</fullName>
    </submittedName>
</protein>
<feature type="transmembrane region" description="Helical" evidence="7">
    <location>
        <begin position="244"/>
        <end position="267"/>
    </location>
</feature>
<dbReference type="Proteomes" id="UP000199410">
    <property type="component" value="Unassembled WGS sequence"/>
</dbReference>
<dbReference type="AlphaFoldDB" id="A0A1H9KZB6"/>
<feature type="transmembrane region" description="Helical" evidence="7">
    <location>
        <begin position="46"/>
        <end position="70"/>
    </location>
</feature>
<feature type="transmembrane region" description="Helical" evidence="7">
    <location>
        <begin position="279"/>
        <end position="298"/>
    </location>
</feature>
<feature type="transmembrane region" description="Helical" evidence="7">
    <location>
        <begin position="171"/>
        <end position="194"/>
    </location>
</feature>
<feature type="transmembrane region" description="Helical" evidence="7">
    <location>
        <begin position="82"/>
        <end position="102"/>
    </location>
</feature>
<feature type="transmembrane region" description="Helical" evidence="7">
    <location>
        <begin position="310"/>
        <end position="328"/>
    </location>
</feature>
<dbReference type="PANTHER" id="PTHR43124">
    <property type="entry name" value="PURINE EFFLUX PUMP PBUE"/>
    <property type="match status" value="1"/>
</dbReference>
<comment type="subcellular location">
    <subcellularLocation>
        <location evidence="1">Cell membrane</location>
        <topology evidence="1">Multi-pass membrane protein</topology>
    </subcellularLocation>
</comment>
<feature type="transmembrane region" description="Helical" evidence="7">
    <location>
        <begin position="399"/>
        <end position="419"/>
    </location>
</feature>
<dbReference type="InterPro" id="IPR011701">
    <property type="entry name" value="MFS"/>
</dbReference>
<evidence type="ECO:0000256" key="5">
    <source>
        <dbReference type="ARBA" id="ARBA00022989"/>
    </source>
</evidence>
<keyword evidence="3" id="KW-1003">Cell membrane</keyword>
<dbReference type="Pfam" id="PF07690">
    <property type="entry name" value="MFS_1"/>
    <property type="match status" value="1"/>
</dbReference>
<evidence type="ECO:0000256" key="6">
    <source>
        <dbReference type="ARBA" id="ARBA00023136"/>
    </source>
</evidence>
<dbReference type="InterPro" id="IPR020846">
    <property type="entry name" value="MFS_dom"/>
</dbReference>
<evidence type="ECO:0000256" key="1">
    <source>
        <dbReference type="ARBA" id="ARBA00004651"/>
    </source>
</evidence>
<feature type="transmembrane region" description="Helical" evidence="7">
    <location>
        <begin position="334"/>
        <end position="357"/>
    </location>
</feature>
<accession>A0A1H9KZB6</accession>
<name>A0A1H9KZB6_9BACI</name>
<dbReference type="EMBL" id="FOEL01000010">
    <property type="protein sequence ID" value="SER04542.1"/>
    <property type="molecule type" value="Genomic_DNA"/>
</dbReference>
<comment type="caution">
    <text evidence="9">The sequence shown here is derived from an EMBL/GenBank/DDBJ whole genome shotgun (WGS) entry which is preliminary data.</text>
</comment>
<sequence length="429" mass="46876">MQSRKIFLVKIFYDMMFRLFIYSVTHLYSSKKEVFMHHTQLSKRHWLLIFTLTSLTFVLGTSEFVIVGILTDISSSLQMTNAKAGTLVSAFAITFAVATPLVMSATSHFPKRKWMLFLIAAFIVFNALCIISTNYIMLLLLRIMTAVVTGVLISLAMIVASETMPSNKRGLAISFVFGGFTLANVVGVPIGIVISNSYGWNATFMLTTLLGGVAFFASFFVLPKGLSQVRSSIRDQFSLIIKPRILMAFFIPALGFGATYAVFTYLVPILNAMGAPNNSISLILFGYGFISIFSNILAGKIANHNAIGRLRFVFLVQAIVLICLFWTTNHFILGLVNIGLMSLMAILLTTSTQLYLIDLAEIFQPSAKGLAASLMPVASNVGIAFGSALGGIVYHQGNLMNVTWVGGLVAICASLLTFFSHHLDQKQSA</sequence>
<dbReference type="PANTHER" id="PTHR43124:SF8">
    <property type="entry name" value="INNER MEMBRANE TRANSPORT PROTEIN YDHP"/>
    <property type="match status" value="1"/>
</dbReference>
<feature type="domain" description="Major facilitator superfamily (MFS) profile" evidence="8">
    <location>
        <begin position="48"/>
        <end position="425"/>
    </location>
</feature>
<proteinExistence type="predicted"/>
<evidence type="ECO:0000259" key="8">
    <source>
        <dbReference type="PROSITE" id="PS50850"/>
    </source>
</evidence>
<evidence type="ECO:0000256" key="2">
    <source>
        <dbReference type="ARBA" id="ARBA00022448"/>
    </source>
</evidence>
<reference evidence="9 10" key="1">
    <citation type="submission" date="2016-10" db="EMBL/GenBank/DDBJ databases">
        <authorList>
            <person name="Varghese N."/>
            <person name="Submissions S."/>
        </authorList>
    </citation>
    <scope>NUCLEOTIDE SEQUENCE [LARGE SCALE GENOMIC DNA]</scope>
    <source>
        <strain evidence="9 10">TC-13</strain>
    </source>
</reference>
<dbReference type="PROSITE" id="PS50850">
    <property type="entry name" value="MFS"/>
    <property type="match status" value="1"/>
</dbReference>
<dbReference type="SUPFAM" id="SSF103473">
    <property type="entry name" value="MFS general substrate transporter"/>
    <property type="match status" value="1"/>
</dbReference>
<feature type="transmembrane region" description="Helical" evidence="7">
    <location>
        <begin position="6"/>
        <end position="25"/>
    </location>
</feature>
<gene>
    <name evidence="9" type="ORF">SAMN02787113_02890</name>
</gene>
<evidence type="ECO:0000256" key="7">
    <source>
        <dbReference type="SAM" id="Phobius"/>
    </source>
</evidence>
<keyword evidence="4 7" id="KW-0812">Transmembrane</keyword>
<evidence type="ECO:0000313" key="10">
    <source>
        <dbReference type="Proteomes" id="UP000199410"/>
    </source>
</evidence>
<dbReference type="Gene3D" id="1.20.1250.20">
    <property type="entry name" value="MFS general substrate transporter like domains"/>
    <property type="match status" value="1"/>
</dbReference>
<dbReference type="InterPro" id="IPR036259">
    <property type="entry name" value="MFS_trans_sf"/>
</dbReference>
<dbReference type="GO" id="GO:0022857">
    <property type="term" value="F:transmembrane transporter activity"/>
    <property type="evidence" value="ECO:0007669"/>
    <property type="project" value="InterPro"/>
</dbReference>
<evidence type="ECO:0000256" key="4">
    <source>
        <dbReference type="ARBA" id="ARBA00022692"/>
    </source>
</evidence>
<evidence type="ECO:0000313" key="9">
    <source>
        <dbReference type="EMBL" id="SER04542.1"/>
    </source>
</evidence>
<keyword evidence="6 7" id="KW-0472">Membrane</keyword>
<feature type="transmembrane region" description="Helical" evidence="7">
    <location>
        <begin position="139"/>
        <end position="159"/>
    </location>
</feature>
<feature type="transmembrane region" description="Helical" evidence="7">
    <location>
        <begin position="369"/>
        <end position="393"/>
    </location>
</feature>
<organism evidence="9 10">
    <name type="scientific">Lysinibacillus fusiformis</name>
    <dbReference type="NCBI Taxonomy" id="28031"/>
    <lineage>
        <taxon>Bacteria</taxon>
        <taxon>Bacillati</taxon>
        <taxon>Bacillota</taxon>
        <taxon>Bacilli</taxon>
        <taxon>Bacillales</taxon>
        <taxon>Bacillaceae</taxon>
        <taxon>Lysinibacillus</taxon>
    </lineage>
</organism>
<evidence type="ECO:0000256" key="3">
    <source>
        <dbReference type="ARBA" id="ARBA00022475"/>
    </source>
</evidence>
<dbReference type="GO" id="GO:0005886">
    <property type="term" value="C:plasma membrane"/>
    <property type="evidence" value="ECO:0007669"/>
    <property type="project" value="UniProtKB-SubCell"/>
</dbReference>
<feature type="transmembrane region" description="Helical" evidence="7">
    <location>
        <begin position="200"/>
        <end position="223"/>
    </location>
</feature>
<dbReference type="CDD" id="cd17324">
    <property type="entry name" value="MFS_NepI_like"/>
    <property type="match status" value="1"/>
</dbReference>
<keyword evidence="5 7" id="KW-1133">Transmembrane helix</keyword>
<dbReference type="InterPro" id="IPR050189">
    <property type="entry name" value="MFS_Efflux_Transporters"/>
</dbReference>
<feature type="transmembrane region" description="Helical" evidence="7">
    <location>
        <begin position="114"/>
        <end position="133"/>
    </location>
</feature>
<keyword evidence="2" id="KW-0813">Transport</keyword>